<evidence type="ECO:0000313" key="3">
    <source>
        <dbReference type="Proteomes" id="UP000637695"/>
    </source>
</evidence>
<dbReference type="Pfam" id="PF01841">
    <property type="entry name" value="Transglut_core"/>
    <property type="match status" value="1"/>
</dbReference>
<sequence>MSKVWTSAIRKGLLTAVIFAGVWLPADAFASSASDEPSILSHMEAREPVFTLRVGTSSAAALQQEVKDALARDPYLMLDVASYRFVLTSSPLWGNRAVFAVRYRETKAQYAAVLQGVRKILQEILKPGMDVYAKEKGIHDFVVLHTSYDTTLRRDSAYDALYARSATCEGYTMLTYQLLRGAGIPNVIVVGTATSPSGSGSHAWNEVELNGTWYHLDTTWDDPVPDVPGRVTYGYFNLTSAQLARTHTWDRSQVPPADTDIVQVLARSANQEDQRILQETGLFVEQPAYTFTRLNSLTAALSGLRPGQTTMFRVPYVDAALWLSALRLPYAVRCSCVQDTRDPGYAVVTLTVT</sequence>
<dbReference type="AlphaFoldDB" id="A0A917KHG8"/>
<evidence type="ECO:0000313" key="2">
    <source>
        <dbReference type="EMBL" id="GGJ12599.1"/>
    </source>
</evidence>
<dbReference type="EMBL" id="BMOY01000046">
    <property type="protein sequence ID" value="GGJ12599.1"/>
    <property type="molecule type" value="Genomic_DNA"/>
</dbReference>
<dbReference type="Gene3D" id="3.10.620.30">
    <property type="match status" value="1"/>
</dbReference>
<name>A0A917KHG8_9BACL</name>
<dbReference type="InterPro" id="IPR002931">
    <property type="entry name" value="Transglutaminase-like"/>
</dbReference>
<dbReference type="SUPFAM" id="SSF54001">
    <property type="entry name" value="Cysteine proteinases"/>
    <property type="match status" value="1"/>
</dbReference>
<accession>A0A917KHG8</accession>
<dbReference type="InterPro" id="IPR038765">
    <property type="entry name" value="Papain-like_cys_pep_sf"/>
</dbReference>
<dbReference type="PANTHER" id="PTHR46333">
    <property type="entry name" value="CYTOKINESIS PROTEIN 3"/>
    <property type="match status" value="1"/>
</dbReference>
<gene>
    <name evidence="2" type="ORF">GCM10010885_22480</name>
</gene>
<dbReference type="Proteomes" id="UP000637695">
    <property type="component" value="Unassembled WGS sequence"/>
</dbReference>
<dbReference type="GO" id="GO:0005737">
    <property type="term" value="C:cytoplasm"/>
    <property type="evidence" value="ECO:0007669"/>
    <property type="project" value="TreeGrafter"/>
</dbReference>
<comment type="caution">
    <text evidence="2">The sequence shown here is derived from an EMBL/GenBank/DDBJ whole genome shotgun (WGS) entry which is preliminary data.</text>
</comment>
<dbReference type="SMART" id="SM00460">
    <property type="entry name" value="TGc"/>
    <property type="match status" value="1"/>
</dbReference>
<evidence type="ECO:0000259" key="1">
    <source>
        <dbReference type="SMART" id="SM00460"/>
    </source>
</evidence>
<keyword evidence="3" id="KW-1185">Reference proteome</keyword>
<dbReference type="InterPro" id="IPR052557">
    <property type="entry name" value="CAP/Cytokinesis_protein"/>
</dbReference>
<proteinExistence type="predicted"/>
<organism evidence="2 3">
    <name type="scientific">Alicyclobacillus cellulosilyticus</name>
    <dbReference type="NCBI Taxonomy" id="1003997"/>
    <lineage>
        <taxon>Bacteria</taxon>
        <taxon>Bacillati</taxon>
        <taxon>Bacillota</taxon>
        <taxon>Bacilli</taxon>
        <taxon>Bacillales</taxon>
        <taxon>Alicyclobacillaceae</taxon>
        <taxon>Alicyclobacillus</taxon>
    </lineage>
</organism>
<dbReference type="PANTHER" id="PTHR46333:SF2">
    <property type="entry name" value="CYTOKINESIS PROTEIN 3"/>
    <property type="match status" value="1"/>
</dbReference>
<reference evidence="2" key="1">
    <citation type="journal article" date="2014" name="Int. J. Syst. Evol. Microbiol.">
        <title>Complete genome sequence of Corynebacterium casei LMG S-19264T (=DSM 44701T), isolated from a smear-ripened cheese.</title>
        <authorList>
            <consortium name="US DOE Joint Genome Institute (JGI-PGF)"/>
            <person name="Walter F."/>
            <person name="Albersmeier A."/>
            <person name="Kalinowski J."/>
            <person name="Ruckert C."/>
        </authorList>
    </citation>
    <scope>NUCLEOTIDE SEQUENCE</scope>
    <source>
        <strain evidence="2">JCM 18487</strain>
    </source>
</reference>
<protein>
    <recommendedName>
        <fullName evidence="1">Transglutaminase-like domain-containing protein</fullName>
    </recommendedName>
</protein>
<dbReference type="RefSeq" id="WP_188883178.1">
    <property type="nucleotide sequence ID" value="NZ_BMOY01000046.1"/>
</dbReference>
<feature type="domain" description="Transglutaminase-like" evidence="1">
    <location>
        <begin position="160"/>
        <end position="220"/>
    </location>
</feature>
<reference evidence="2" key="2">
    <citation type="submission" date="2020-09" db="EMBL/GenBank/DDBJ databases">
        <authorList>
            <person name="Sun Q."/>
            <person name="Ohkuma M."/>
        </authorList>
    </citation>
    <scope>NUCLEOTIDE SEQUENCE</scope>
    <source>
        <strain evidence="2">JCM 18487</strain>
    </source>
</reference>